<keyword evidence="8 9" id="KW-1015">Disulfide bond</keyword>
<comment type="similarity">
    <text evidence="2">Belongs to the secreted frizzled-related protein (sFRP) family.</text>
</comment>
<evidence type="ECO:0000256" key="8">
    <source>
        <dbReference type="ARBA" id="ARBA00023157"/>
    </source>
</evidence>
<dbReference type="InterPro" id="IPR036790">
    <property type="entry name" value="Frizzled_dom_sf"/>
</dbReference>
<protein>
    <submittedName>
        <fullName evidence="13">(pine wood nematode) hypothetical protein</fullName>
    </submittedName>
</protein>
<dbReference type="GO" id="GO:0017147">
    <property type="term" value="F:Wnt-protein binding"/>
    <property type="evidence" value="ECO:0007669"/>
    <property type="project" value="TreeGrafter"/>
</dbReference>
<dbReference type="SMART" id="SM00063">
    <property type="entry name" value="FRI"/>
    <property type="match status" value="1"/>
</dbReference>
<evidence type="ECO:0000313" key="14">
    <source>
        <dbReference type="Proteomes" id="UP000659654"/>
    </source>
</evidence>
<comment type="subcellular location">
    <subcellularLocation>
        <location evidence="1">Secreted</location>
    </subcellularLocation>
</comment>
<dbReference type="InterPro" id="IPR015526">
    <property type="entry name" value="Frizzled/SFRP"/>
</dbReference>
<proteinExistence type="inferred from homology"/>
<dbReference type="FunFam" id="1.10.2000.10:FF:000001">
    <property type="entry name" value="secreted frizzled-related protein 2"/>
    <property type="match status" value="1"/>
</dbReference>
<dbReference type="Gene3D" id="1.10.2000.10">
    <property type="entry name" value="Frizzled cysteine-rich domain"/>
    <property type="match status" value="1"/>
</dbReference>
<feature type="region of interest" description="Disordered" evidence="10">
    <location>
        <begin position="1"/>
        <end position="22"/>
    </location>
</feature>
<reference evidence="13" key="1">
    <citation type="submission" date="2020-09" db="EMBL/GenBank/DDBJ databases">
        <authorList>
            <person name="Kikuchi T."/>
        </authorList>
    </citation>
    <scope>NUCLEOTIDE SEQUENCE</scope>
    <source>
        <strain evidence="13">Ka4C1</strain>
    </source>
</reference>
<evidence type="ECO:0000259" key="12">
    <source>
        <dbReference type="PROSITE" id="PS50189"/>
    </source>
</evidence>
<dbReference type="PANTHER" id="PTHR11309:SF148">
    <property type="entry name" value="SECRETED FRIZZLED-RELATED PROTEIN 1"/>
    <property type="match status" value="1"/>
</dbReference>
<dbReference type="GO" id="GO:0060070">
    <property type="term" value="P:canonical Wnt signaling pathway"/>
    <property type="evidence" value="ECO:0007669"/>
    <property type="project" value="TreeGrafter"/>
</dbReference>
<feature type="domain" description="NTR" evidence="12">
    <location>
        <begin position="242"/>
        <end position="374"/>
    </location>
</feature>
<feature type="domain" description="FZ" evidence="11">
    <location>
        <begin position="107"/>
        <end position="227"/>
    </location>
</feature>
<keyword evidence="5" id="KW-0879">Wnt signaling pathway</keyword>
<dbReference type="Proteomes" id="UP000582659">
    <property type="component" value="Unassembled WGS sequence"/>
</dbReference>
<dbReference type="PANTHER" id="PTHR11309">
    <property type="entry name" value="FRIZZLED"/>
    <property type="match status" value="1"/>
</dbReference>
<dbReference type="GO" id="GO:0035567">
    <property type="term" value="P:non-canonical Wnt signaling pathway"/>
    <property type="evidence" value="ECO:0007669"/>
    <property type="project" value="TreeGrafter"/>
</dbReference>
<feature type="disulfide bond" evidence="9">
    <location>
        <begin position="190"/>
        <end position="214"/>
    </location>
</feature>
<feature type="disulfide bond" evidence="9">
    <location>
        <begin position="122"/>
        <end position="168"/>
    </location>
</feature>
<evidence type="ECO:0000256" key="3">
    <source>
        <dbReference type="ARBA" id="ARBA00022473"/>
    </source>
</evidence>
<dbReference type="InterPro" id="IPR001134">
    <property type="entry name" value="Netrin_domain"/>
</dbReference>
<keyword evidence="4" id="KW-0964">Secreted</keyword>
<dbReference type="Pfam" id="PF01392">
    <property type="entry name" value="Fz"/>
    <property type="match status" value="1"/>
</dbReference>
<dbReference type="EMBL" id="CAJFDI010000004">
    <property type="protein sequence ID" value="CAD5226956.1"/>
    <property type="molecule type" value="Genomic_DNA"/>
</dbReference>
<dbReference type="InterPro" id="IPR020067">
    <property type="entry name" value="Frizzled_dom"/>
</dbReference>
<dbReference type="SUPFAM" id="SSF63501">
    <property type="entry name" value="Frizzled cysteine-rich domain"/>
    <property type="match status" value="1"/>
</dbReference>
<keyword evidence="6" id="KW-0732">Signal</keyword>
<evidence type="ECO:0000256" key="6">
    <source>
        <dbReference type="ARBA" id="ARBA00022729"/>
    </source>
</evidence>
<comment type="caution">
    <text evidence="13">The sequence shown here is derived from an EMBL/GenBank/DDBJ whole genome shotgun (WGS) entry which is preliminary data.</text>
</comment>
<feature type="disulfide bond" evidence="9">
    <location>
        <begin position="159"/>
        <end position="197"/>
    </location>
</feature>
<keyword evidence="3" id="KW-0217">Developmental protein</keyword>
<evidence type="ECO:0000313" key="13">
    <source>
        <dbReference type="EMBL" id="CAD5226956.1"/>
    </source>
</evidence>
<sequence length="393" mass="44660">MNLFLEAPNPPEKERRNHQRDAALDGRCQDQIEDDRSGDHNVRVHWALSITGRGVNTWPFRALYRVTGSRIGSDFNKLGLLCLSVSCLGSLQDAVCGGGSTCGIGTGDGPRCVPIPSNFILCHGIQYNSMRLPTLLEHDTVEEAIQQSDAWNSLLRLHCHPETKLFLCSLFAPVCLSEVDKIIYPCKSLCEKVKQGCEPRMKQYGFDWPEMMRCSKFPEDNDMCIKPQASEEIKHSQSKRECASCVQIPTFENLLDNFCSSNTVFKAKLSVLNGTLFKIHRVQRVFKPRLAAKKDKEAQDNHKFLRPSDIIQVTDQNGKVNQCHCPQKVRKGPQNYLIMTDNKMNNILKARLLLPWQQDKVFKNAIKKFNKVDCNSLGREIRESAMKRSRNGY</sequence>
<evidence type="ECO:0000256" key="7">
    <source>
        <dbReference type="ARBA" id="ARBA00022782"/>
    </source>
</evidence>
<evidence type="ECO:0000256" key="4">
    <source>
        <dbReference type="ARBA" id="ARBA00022525"/>
    </source>
</evidence>
<dbReference type="Proteomes" id="UP000659654">
    <property type="component" value="Unassembled WGS sequence"/>
</dbReference>
<comment type="caution">
    <text evidence="9">Lacks conserved residue(s) required for the propagation of feature annotation.</text>
</comment>
<evidence type="ECO:0000256" key="1">
    <source>
        <dbReference type="ARBA" id="ARBA00004613"/>
    </source>
</evidence>
<dbReference type="AlphaFoldDB" id="A0A7I8WUH4"/>
<dbReference type="PROSITE" id="PS50189">
    <property type="entry name" value="NTR"/>
    <property type="match status" value="1"/>
</dbReference>
<dbReference type="OrthoDB" id="10053709at2759"/>
<dbReference type="PROSITE" id="PS50038">
    <property type="entry name" value="FZ"/>
    <property type="match status" value="1"/>
</dbReference>
<evidence type="ECO:0000256" key="9">
    <source>
        <dbReference type="PROSITE-ProRule" id="PRU00090"/>
    </source>
</evidence>
<dbReference type="GO" id="GO:0005615">
    <property type="term" value="C:extracellular space"/>
    <property type="evidence" value="ECO:0007669"/>
    <property type="project" value="TreeGrafter"/>
</dbReference>
<evidence type="ECO:0000259" key="11">
    <source>
        <dbReference type="PROSITE" id="PS50038"/>
    </source>
</evidence>
<dbReference type="GO" id="GO:0030154">
    <property type="term" value="P:cell differentiation"/>
    <property type="evidence" value="ECO:0007669"/>
    <property type="project" value="UniProtKB-KW"/>
</dbReference>
<accession>A0A7I8WUH4</accession>
<evidence type="ECO:0000256" key="10">
    <source>
        <dbReference type="SAM" id="MobiDB-lite"/>
    </source>
</evidence>
<dbReference type="EMBL" id="CAJFCV020000004">
    <property type="protein sequence ID" value="CAG9116538.1"/>
    <property type="molecule type" value="Genomic_DNA"/>
</dbReference>
<gene>
    <name evidence="13" type="ORF">BXYJ_LOCUS9501</name>
</gene>
<name>A0A7I8WUH4_BURXY</name>
<dbReference type="SMR" id="A0A7I8WUH4"/>
<evidence type="ECO:0000256" key="2">
    <source>
        <dbReference type="ARBA" id="ARBA00010054"/>
    </source>
</evidence>
<keyword evidence="7" id="KW-0221">Differentiation</keyword>
<keyword evidence="14" id="KW-1185">Reference proteome</keyword>
<evidence type="ECO:0000256" key="5">
    <source>
        <dbReference type="ARBA" id="ARBA00022687"/>
    </source>
</evidence>
<feature type="compositionally biased region" description="Basic and acidic residues" evidence="10">
    <location>
        <begin position="11"/>
        <end position="22"/>
    </location>
</feature>
<organism evidence="13 14">
    <name type="scientific">Bursaphelenchus xylophilus</name>
    <name type="common">Pinewood nematode worm</name>
    <name type="synonym">Aphelenchoides xylophilus</name>
    <dbReference type="NCBI Taxonomy" id="6326"/>
    <lineage>
        <taxon>Eukaryota</taxon>
        <taxon>Metazoa</taxon>
        <taxon>Ecdysozoa</taxon>
        <taxon>Nematoda</taxon>
        <taxon>Chromadorea</taxon>
        <taxon>Rhabditida</taxon>
        <taxon>Tylenchina</taxon>
        <taxon>Tylenchomorpha</taxon>
        <taxon>Aphelenchoidea</taxon>
        <taxon>Aphelenchoididae</taxon>
        <taxon>Bursaphelenchus</taxon>
    </lineage>
</organism>